<name>A0AAC9UKE4_9GAMM</name>
<protein>
    <submittedName>
        <fullName evidence="1">Uncharacterized protein</fullName>
    </submittedName>
</protein>
<evidence type="ECO:0000313" key="1">
    <source>
        <dbReference type="EMBL" id="ASM54431.1"/>
    </source>
</evidence>
<sequence length="288" mass="33670">MGLFLKLLKNKLKVLIPDSIYIRYEYLKLHRKFYSKKKVLTFSDRIFSWKLSKKLTDFSIFVDKYKVRAFVADRCGEKYLPTLLKTCTVAEDFNLTEMPDKFVIKLNNGSGYNLVINNKNDHCNAEIRQLITQWLKSDFYAISKEKQYKNVEQLVICEEFIESTDGLKDYKFYCIEGAIEFVQVISQRASNKQTHNYYSRLWQPLPILRAGCDIGEVELKPKNFAEAVVIVEALSSSFSFVRVDLYIQDKIYFGELTFTPGNGYIKFLPEQFDRELASKMKLAFKNNG</sequence>
<dbReference type="KEGG" id="png:PNIG_a2410"/>
<proteinExistence type="predicted"/>
<dbReference type="AlphaFoldDB" id="A0AAC9UKE4"/>
<dbReference type="InterPro" id="IPR029465">
    <property type="entry name" value="ATPgrasp_TupA"/>
</dbReference>
<dbReference type="Proteomes" id="UP000198329">
    <property type="component" value="Chromosome I"/>
</dbReference>
<dbReference type="EMBL" id="CP011036">
    <property type="protein sequence ID" value="ASM54431.1"/>
    <property type="molecule type" value="Genomic_DNA"/>
</dbReference>
<organism evidence="1 2">
    <name type="scientific">Pseudoalteromonas nigrifaciens</name>
    <dbReference type="NCBI Taxonomy" id="28109"/>
    <lineage>
        <taxon>Bacteria</taxon>
        <taxon>Pseudomonadati</taxon>
        <taxon>Pseudomonadota</taxon>
        <taxon>Gammaproteobacteria</taxon>
        <taxon>Alteromonadales</taxon>
        <taxon>Pseudoalteromonadaceae</taxon>
        <taxon>Pseudoalteromonas</taxon>
    </lineage>
</organism>
<evidence type="ECO:0000313" key="2">
    <source>
        <dbReference type="Proteomes" id="UP000198329"/>
    </source>
</evidence>
<dbReference type="Pfam" id="PF14305">
    <property type="entry name" value="ATPgrasp_TupA"/>
    <property type="match status" value="1"/>
</dbReference>
<dbReference type="GeneID" id="300942065"/>
<accession>A0AAC9UKE4</accession>
<keyword evidence="2" id="KW-1185">Reference proteome</keyword>
<gene>
    <name evidence="1" type="ORF">PNIG_a2410</name>
</gene>
<reference evidence="1 2" key="1">
    <citation type="submission" date="2015-03" db="EMBL/GenBank/DDBJ databases">
        <authorList>
            <person name="Xie B.-B."/>
            <person name="Rong J.-C."/>
            <person name="Qin Q.-L."/>
            <person name="Zhang Y.-Z."/>
        </authorList>
    </citation>
    <scope>NUCLEOTIDE SEQUENCE [LARGE SCALE GENOMIC DNA]</scope>
    <source>
        <strain evidence="1 2">KMM 661</strain>
    </source>
</reference>
<dbReference type="RefSeq" id="WP_011328468.1">
    <property type="nucleotide sequence ID" value="NZ_BJXZ01000015.1"/>
</dbReference>